<sequence>MDTLGAMASPSAFLRVLLGVVVVAAASACDPSTPDAGATTSPATAGPPPSPVVVGRERPVKITGPQAGLLTQEQIEAAVPGKSGPGVSFTEQVLPELQEKTLDMGGVPGKITAATCAGGKIKLAPMAGTWCTVVFRGLRVDWNVVIEPDYRPGDGVIHYTVHPRKRILTAKLLYDHAWRYYEDMSDEVRCDKLPEIWLAEKGKSTGYSCQYLRTVSNTERRWVDEEIFVRDDGEFRFG</sequence>
<keyword evidence="2" id="KW-0732">Signal</keyword>
<reference evidence="3" key="1">
    <citation type="submission" date="2020-08" db="EMBL/GenBank/DDBJ databases">
        <title>A bifunctional nitrone conjugated secondary metabolite targeting the ribosome.</title>
        <authorList>
            <person name="Limbrick E.M."/>
            <person name="Graf M."/>
            <person name="Derewacz D.K."/>
            <person name="Nguyen F."/>
            <person name="Spraggins J.M."/>
            <person name="Wieland M."/>
            <person name="Ynigez-Gutierrez A.E."/>
            <person name="Reisman B.J."/>
            <person name="Zinshteyn B."/>
            <person name="McCulloch K."/>
            <person name="Iverson T.M."/>
            <person name="Green R."/>
            <person name="Wilson D.N."/>
            <person name="Bachmann B.O."/>
        </authorList>
    </citation>
    <scope>NUCLEOTIDE SEQUENCE</scope>
    <source>
        <strain evidence="3">Africana</strain>
    </source>
</reference>
<dbReference type="AlphaFoldDB" id="A0A7D6CCL9"/>
<organism evidence="3">
    <name type="scientific">Micromonospora carbonacea</name>
    <dbReference type="NCBI Taxonomy" id="47853"/>
    <lineage>
        <taxon>Bacteria</taxon>
        <taxon>Bacillati</taxon>
        <taxon>Actinomycetota</taxon>
        <taxon>Actinomycetes</taxon>
        <taxon>Micromonosporales</taxon>
        <taxon>Micromonosporaceae</taxon>
        <taxon>Micromonospora</taxon>
    </lineage>
</organism>
<accession>A0A7D6CCL9</accession>
<proteinExistence type="predicted"/>
<feature type="signal peptide" evidence="2">
    <location>
        <begin position="1"/>
        <end position="28"/>
    </location>
</feature>
<feature type="compositionally biased region" description="Low complexity" evidence="1">
    <location>
        <begin position="31"/>
        <end position="44"/>
    </location>
</feature>
<evidence type="ECO:0008006" key="4">
    <source>
        <dbReference type="Google" id="ProtNLM"/>
    </source>
</evidence>
<evidence type="ECO:0000256" key="2">
    <source>
        <dbReference type="SAM" id="SignalP"/>
    </source>
</evidence>
<feature type="chain" id="PRO_5038907357" description="Lipoprotein" evidence="2">
    <location>
        <begin position="29"/>
        <end position="238"/>
    </location>
</feature>
<protein>
    <recommendedName>
        <fullName evidence="4">Lipoprotein</fullName>
    </recommendedName>
</protein>
<evidence type="ECO:0000313" key="3">
    <source>
        <dbReference type="EMBL" id="QLJ96850.1"/>
    </source>
</evidence>
<evidence type="ECO:0000256" key="1">
    <source>
        <dbReference type="SAM" id="MobiDB-lite"/>
    </source>
</evidence>
<gene>
    <name evidence="3" type="ORF">HZU44_18325</name>
</gene>
<feature type="region of interest" description="Disordered" evidence="1">
    <location>
        <begin position="31"/>
        <end position="51"/>
    </location>
</feature>
<name>A0A7D6CCL9_9ACTN</name>
<dbReference type="EMBL" id="CP058905">
    <property type="protein sequence ID" value="QLJ96850.1"/>
    <property type="molecule type" value="Genomic_DNA"/>
</dbReference>